<feature type="compositionally biased region" description="Low complexity" evidence="1">
    <location>
        <begin position="48"/>
        <end position="88"/>
    </location>
</feature>
<dbReference type="OMA" id="RFFNGWR"/>
<dbReference type="KEGG" id="uma:UMAG_04254"/>
<evidence type="ECO:0000256" key="1">
    <source>
        <dbReference type="SAM" id="MobiDB-lite"/>
    </source>
</evidence>
<evidence type="ECO:0000313" key="3">
    <source>
        <dbReference type="EMBL" id="KIS67758.1"/>
    </source>
</evidence>
<feature type="compositionally biased region" description="Basic and acidic residues" evidence="1">
    <location>
        <begin position="1"/>
        <end position="13"/>
    </location>
</feature>
<name>A0A0D1CLZ3_MYCMD</name>
<feature type="compositionally biased region" description="Low complexity" evidence="1">
    <location>
        <begin position="1097"/>
        <end position="1113"/>
    </location>
</feature>
<dbReference type="RefSeq" id="XP_011390725.1">
    <property type="nucleotide sequence ID" value="XM_011392423.1"/>
</dbReference>
<feature type="compositionally biased region" description="Basic and acidic residues" evidence="1">
    <location>
        <begin position="215"/>
        <end position="230"/>
    </location>
</feature>
<dbReference type="EMBL" id="CM003151">
    <property type="protein sequence ID" value="KIS67758.1"/>
    <property type="molecule type" value="Genomic_DNA"/>
</dbReference>
<feature type="compositionally biased region" description="Polar residues" evidence="1">
    <location>
        <begin position="1330"/>
        <end position="1347"/>
    </location>
</feature>
<gene>
    <name evidence="3" type="ORF">UMAG_04254</name>
</gene>
<dbReference type="eggNOG" id="KOG4775">
    <property type="taxonomic scope" value="Eukaryota"/>
</dbReference>
<feature type="region of interest" description="Disordered" evidence="1">
    <location>
        <begin position="1"/>
        <end position="88"/>
    </location>
</feature>
<dbReference type="GeneID" id="23564496"/>
<feature type="compositionally biased region" description="Polar residues" evidence="1">
    <location>
        <begin position="1155"/>
        <end position="1167"/>
    </location>
</feature>
<accession>A0A0D1CLZ3</accession>
<dbReference type="Proteomes" id="UP000000561">
    <property type="component" value="Chromosome 12"/>
</dbReference>
<feature type="compositionally biased region" description="Polar residues" evidence="1">
    <location>
        <begin position="1221"/>
        <end position="1232"/>
    </location>
</feature>
<feature type="region of interest" description="Disordered" evidence="1">
    <location>
        <begin position="1244"/>
        <end position="1299"/>
    </location>
</feature>
<dbReference type="InParanoid" id="A0A0D1CLZ3"/>
<feature type="domain" description="Sfi1 spindle body" evidence="2">
    <location>
        <begin position="507"/>
        <end position="916"/>
    </location>
</feature>
<keyword evidence="4" id="KW-1185">Reference proteome</keyword>
<dbReference type="Pfam" id="PF08457">
    <property type="entry name" value="Sfi1"/>
    <property type="match status" value="2"/>
</dbReference>
<feature type="compositionally biased region" description="Low complexity" evidence="1">
    <location>
        <begin position="198"/>
        <end position="214"/>
    </location>
</feature>
<dbReference type="STRING" id="237631.A0A0D1CLZ3"/>
<dbReference type="OrthoDB" id="1933281at2759"/>
<proteinExistence type="predicted"/>
<evidence type="ECO:0000313" key="4">
    <source>
        <dbReference type="Proteomes" id="UP000000561"/>
    </source>
</evidence>
<feature type="compositionally biased region" description="Basic and acidic residues" evidence="1">
    <location>
        <begin position="1290"/>
        <end position="1299"/>
    </location>
</feature>
<protein>
    <recommendedName>
        <fullName evidence="2">Sfi1 spindle body domain-containing protein</fullName>
    </recommendedName>
</protein>
<feature type="compositionally biased region" description="Polar residues" evidence="1">
    <location>
        <begin position="1176"/>
        <end position="1187"/>
    </location>
</feature>
<organism evidence="3 4">
    <name type="scientific">Mycosarcoma maydis</name>
    <name type="common">Corn smut fungus</name>
    <name type="synonym">Ustilago maydis</name>
    <dbReference type="NCBI Taxonomy" id="5270"/>
    <lineage>
        <taxon>Eukaryota</taxon>
        <taxon>Fungi</taxon>
        <taxon>Dikarya</taxon>
        <taxon>Basidiomycota</taxon>
        <taxon>Ustilaginomycotina</taxon>
        <taxon>Ustilaginomycetes</taxon>
        <taxon>Ustilaginales</taxon>
        <taxon>Ustilaginaceae</taxon>
        <taxon>Mycosarcoma</taxon>
    </lineage>
</organism>
<feature type="compositionally biased region" description="Basic and acidic residues" evidence="1">
    <location>
        <begin position="277"/>
        <end position="298"/>
    </location>
</feature>
<feature type="region of interest" description="Disordered" evidence="1">
    <location>
        <begin position="184"/>
        <end position="309"/>
    </location>
</feature>
<feature type="region of interest" description="Disordered" evidence="1">
    <location>
        <begin position="1097"/>
        <end position="1232"/>
    </location>
</feature>
<evidence type="ECO:0000259" key="2">
    <source>
        <dbReference type="Pfam" id="PF08457"/>
    </source>
</evidence>
<dbReference type="InterPro" id="IPR013665">
    <property type="entry name" value="Sfi1_dom"/>
</dbReference>
<reference evidence="3 4" key="1">
    <citation type="journal article" date="2006" name="Nature">
        <title>Insights from the genome of the biotrophic fungal plant pathogen Ustilago maydis.</title>
        <authorList>
            <person name="Kamper J."/>
            <person name="Kahmann R."/>
            <person name="Bolker M."/>
            <person name="Ma L.J."/>
            <person name="Brefort T."/>
            <person name="Saville B.J."/>
            <person name="Banuett F."/>
            <person name="Kronstad J.W."/>
            <person name="Gold S.E."/>
            <person name="Muller O."/>
            <person name="Perlin M.H."/>
            <person name="Wosten H.A."/>
            <person name="de Vries R."/>
            <person name="Ruiz-Herrera J."/>
            <person name="Reynaga-Pena C.G."/>
            <person name="Snetselaar K."/>
            <person name="McCann M."/>
            <person name="Perez-Martin J."/>
            <person name="Feldbrugge M."/>
            <person name="Basse C.W."/>
            <person name="Steinberg G."/>
            <person name="Ibeas J.I."/>
            <person name="Holloman W."/>
            <person name="Guzman P."/>
            <person name="Farman M."/>
            <person name="Stajich J.E."/>
            <person name="Sentandreu R."/>
            <person name="Gonzalez-Prieto J.M."/>
            <person name="Kennell J.C."/>
            <person name="Molina L."/>
            <person name="Schirawski J."/>
            <person name="Mendoza-Mendoza A."/>
            <person name="Greilinger D."/>
            <person name="Munch K."/>
            <person name="Rossel N."/>
            <person name="Scherer M."/>
            <person name="Vranes M."/>
            <person name="Ladendorf O."/>
            <person name="Vincon V."/>
            <person name="Fuchs U."/>
            <person name="Sandrock B."/>
            <person name="Meng S."/>
            <person name="Ho E.C."/>
            <person name="Cahill M.J."/>
            <person name="Boyce K.J."/>
            <person name="Klose J."/>
            <person name="Klosterman S.J."/>
            <person name="Deelstra H.J."/>
            <person name="Ortiz-Castellanos L."/>
            <person name="Li W."/>
            <person name="Sanchez-Alonso P."/>
            <person name="Schreier P.H."/>
            <person name="Hauser-Hahn I."/>
            <person name="Vaupel M."/>
            <person name="Koopmann E."/>
            <person name="Friedrich G."/>
            <person name="Voss H."/>
            <person name="Schluter T."/>
            <person name="Margolis J."/>
            <person name="Platt D."/>
            <person name="Swimmer C."/>
            <person name="Gnirke A."/>
            <person name="Chen F."/>
            <person name="Vysotskaia V."/>
            <person name="Mannhaupt G."/>
            <person name="Guldener U."/>
            <person name="Munsterkotter M."/>
            <person name="Haase D."/>
            <person name="Oesterheld M."/>
            <person name="Mewes H.W."/>
            <person name="Mauceli E.W."/>
            <person name="DeCaprio D."/>
            <person name="Wade C.M."/>
            <person name="Butler J."/>
            <person name="Young S."/>
            <person name="Jaffe D.B."/>
            <person name="Calvo S."/>
            <person name="Nusbaum C."/>
            <person name="Galagan J."/>
            <person name="Birren B.W."/>
        </authorList>
    </citation>
    <scope>NUCLEOTIDE SEQUENCE [LARGE SCALE GENOMIC DNA]</scope>
    <source>
        <strain evidence="4">DSM 14603 / FGSC 9021 / UM521</strain>
    </source>
</reference>
<sequence length="1378" mass="158080">MNGNHQPRDELKGPRVSQSRYQSSLGLLRQSLPDPNLRGGLHRPHYPSPLSQSPLQASISSASHTAASVASSSRSTITTSTTPPSTSSRFSINQAFKSLTEQDIEFFDRLISTLPSHASDFSQLKSAYTAHLPDELDRRQRRAGSTHHTTQLDWDAHLWSVLLSLVKVRGKNWRERWDSVRLAFGLDPNSGDETDLGASTQSTSTSTSATASPTQEHDSHESLESPESHRQFLPHKPTALAPPHSFPPQQMPSHPSFRPSQYDLGLPRSSSPPPRHRQTDKSTSKSETLHDDPADEHGSQLSQSPPHGPISAIQARLRRLMQSDEHDNPVNAEPSELQSSNQASYGRHIDFSGNALRLPNDAKRRFDQLVQSSQSARATLRQSQLAEQARQELNISSQQLQAADLWRARKLLQNCLAWWMTLTRQQLAKSQNAADASARVLVEKSLQRWKTQAQSSLQSRRVGEKTDRVRCTLTAFRTWKRLTLTARERREDSKKDSMRAAYYATTSAVKKRLLKDTFLAWKQQHMQRCADTVRKRHLQSGAFALWQLRSSHIKQLQSRENIFKVTQNHSILSQAYERWSDRSEKVRALRLFQHHRDRLLILHLVHTWRQRTLLCGLSRAFSQRRLKLAALDSWKQSLEKQQLRRKQEAFSNRWRTRRLKQNAMALWLRQKQKVERMQREAIDMQVHLQKDKVADLFHHWQVRSRAALFERVCAAGILERTFSHWKHSYTALTISLNQRESAIVLRRNESIKVAHFFRWRQLAKQIRDREAHAQAHRKQSICTRFFLIWRNKQLQHRLVGQKSEAVSDYFTLRSTLHQWQQRLRERRGDAREAGHNRRLVEQVFDIWRSKAAKQQRLETVLQQFLAQSNGKLARMYLDQWVTKIIEVRNRELEVKEQREKRLLKAAFYAWIEACLRHDDLLALMNSYIDVKEEDSKRLIFLHWLEYAREQKQRRHKAETLANSTRIKTLATMWSGWRDKLKERALASQEYEMLVRRQQLSQQWALHAWQSRTLLLPAIRMRNTSLKRSTFQQWRRNLPCVQMSNQATSMVRKRLVQQSWQMWKENLKARRQFRAAARFGAGSISAQRLRSLALAATRSTLSSSPSAPHSWSPTRAMPPECSSPHSATPLPRPRTSMALRTSAPTNNQALPLRSGRSGQRDPSFSRRATSVPRHLETSFTSESIQSSRFRSDGGALRPEAVSPSKEASARRARSAAAAVSATPTSNSISEQSRFSLAMKSSTSSISATHAHAPQSAHDAVLKSRRQTHTVDKGPTLCSAAQRSSLHGNKPRNTDSDFATRVKRSAKYERSQFEIPDALDFDPAASDDGLESRNSVQSAPARSTAVDTSRTPRKSLAVAQDMILQLRAKAASRQQQHRLE</sequence>
<feature type="compositionally biased region" description="Polar residues" evidence="1">
    <location>
        <begin position="1137"/>
        <end position="1148"/>
    </location>
</feature>
<feature type="compositionally biased region" description="Polar residues" evidence="1">
    <location>
        <begin position="16"/>
        <end position="25"/>
    </location>
</feature>
<feature type="domain" description="Sfi1 spindle body" evidence="2">
    <location>
        <begin position="931"/>
        <end position="1069"/>
    </location>
</feature>
<feature type="region of interest" description="Disordered" evidence="1">
    <location>
        <begin position="1316"/>
        <end position="1352"/>
    </location>
</feature>
<dbReference type="VEuPathDB" id="FungiDB:UMAG_04254"/>